<dbReference type="InterPro" id="IPR018672">
    <property type="entry name" value="DUF2140"/>
</dbReference>
<evidence type="ECO:0000256" key="1">
    <source>
        <dbReference type="SAM" id="Phobius"/>
    </source>
</evidence>
<name>A0A5C8NZ57_9BACI</name>
<gene>
    <name evidence="2" type="ORF">FHP05_04075</name>
</gene>
<evidence type="ECO:0000313" key="3">
    <source>
        <dbReference type="Proteomes" id="UP000321574"/>
    </source>
</evidence>
<dbReference type="EMBL" id="VDUW01000002">
    <property type="protein sequence ID" value="TXL66570.1"/>
    <property type="molecule type" value="Genomic_DNA"/>
</dbReference>
<dbReference type="Pfam" id="PF09911">
    <property type="entry name" value="DUF2140"/>
    <property type="match status" value="1"/>
</dbReference>
<comment type="caution">
    <text evidence="2">The sequence shown here is derived from an EMBL/GenBank/DDBJ whole genome shotgun (WGS) entry which is preliminary data.</text>
</comment>
<feature type="transmembrane region" description="Helical" evidence="1">
    <location>
        <begin position="9"/>
        <end position="29"/>
    </location>
</feature>
<dbReference type="AlphaFoldDB" id="A0A5C8NZ57"/>
<proteinExistence type="predicted"/>
<reference evidence="2 3" key="1">
    <citation type="submission" date="2019-06" db="EMBL/GenBank/DDBJ databases">
        <title>Cerasibacillus sp. nov., isolated from maize field.</title>
        <authorList>
            <person name="Lin S.-Y."/>
            <person name="Tsai C.-F."/>
            <person name="Young C.-C."/>
        </authorList>
    </citation>
    <scope>NUCLEOTIDE SEQUENCE [LARGE SCALE GENOMIC DNA]</scope>
    <source>
        <strain evidence="2 3">CC-CFT480</strain>
    </source>
</reference>
<organism evidence="2 3">
    <name type="scientific">Cerasibacillus terrae</name>
    <dbReference type="NCBI Taxonomy" id="2498845"/>
    <lineage>
        <taxon>Bacteria</taxon>
        <taxon>Bacillati</taxon>
        <taxon>Bacillota</taxon>
        <taxon>Bacilli</taxon>
        <taxon>Bacillales</taxon>
        <taxon>Bacillaceae</taxon>
        <taxon>Cerasibacillus</taxon>
    </lineage>
</organism>
<dbReference type="OrthoDB" id="2412610at2"/>
<protein>
    <submittedName>
        <fullName evidence="2">DUF2140 family protein</fullName>
    </submittedName>
</protein>
<keyword evidence="1" id="KW-1133">Transmembrane helix</keyword>
<keyword evidence="3" id="KW-1185">Reference proteome</keyword>
<keyword evidence="1" id="KW-0812">Transmembrane</keyword>
<dbReference type="RefSeq" id="WP_147665970.1">
    <property type="nucleotide sequence ID" value="NZ_VDUW01000002.1"/>
</dbReference>
<keyword evidence="1" id="KW-0472">Membrane</keyword>
<dbReference type="Proteomes" id="UP000321574">
    <property type="component" value="Unassembled WGS sequence"/>
</dbReference>
<sequence>MKRNWKKYFLILLSINLIVVIFISLFILWPAPSPEKREVEELNKDQYSEFIIRTTKANLNELVNAYLEQLLQDTKHHYQISLEDDVHLQGELPVFSATVPLSIHLEPLVQDDGNIILKQKSISVGLLELPNKQIMKYMKRFLPVPEWVDIDPNKEEIYVAVTDMEMKSNFQVQVDHFDLEANHIAMKIKVPYETLGIESSHKHEESK</sequence>
<accession>A0A5C8NZ57</accession>
<evidence type="ECO:0000313" key="2">
    <source>
        <dbReference type="EMBL" id="TXL66570.1"/>
    </source>
</evidence>